<dbReference type="EMBL" id="RHJS01000002">
    <property type="protein sequence ID" value="RRK34501.1"/>
    <property type="molecule type" value="Genomic_DNA"/>
</dbReference>
<feature type="transmembrane region" description="Helical" evidence="1">
    <location>
        <begin position="196"/>
        <end position="217"/>
    </location>
</feature>
<comment type="caution">
    <text evidence="3">The sequence shown here is derived from an EMBL/GenBank/DDBJ whole genome shotgun (WGS) entry which is preliminary data.</text>
</comment>
<dbReference type="Pfam" id="PF14501">
    <property type="entry name" value="HATPase_c_5"/>
    <property type="match status" value="1"/>
</dbReference>
<dbReference type="InterPro" id="IPR032834">
    <property type="entry name" value="NatK-like_C"/>
</dbReference>
<organism evidence="3 4">
    <name type="scientific">Schaedlerella arabinosiphila</name>
    <dbReference type="NCBI Taxonomy" id="2044587"/>
    <lineage>
        <taxon>Bacteria</taxon>
        <taxon>Bacillati</taxon>
        <taxon>Bacillota</taxon>
        <taxon>Clostridia</taxon>
        <taxon>Lachnospirales</taxon>
        <taxon>Lachnospiraceae</taxon>
        <taxon>Schaedlerella</taxon>
    </lineage>
</organism>
<evidence type="ECO:0000256" key="1">
    <source>
        <dbReference type="SAM" id="Phobius"/>
    </source>
</evidence>
<keyword evidence="4" id="KW-1185">Reference proteome</keyword>
<feature type="transmembrane region" description="Helical" evidence="1">
    <location>
        <begin position="12"/>
        <end position="30"/>
    </location>
</feature>
<feature type="transmembrane region" description="Helical" evidence="1">
    <location>
        <begin position="96"/>
        <end position="117"/>
    </location>
</feature>
<feature type="transmembrane region" description="Helical" evidence="1">
    <location>
        <begin position="129"/>
        <end position="148"/>
    </location>
</feature>
<feature type="transmembrane region" description="Helical" evidence="1">
    <location>
        <begin position="42"/>
        <end position="62"/>
    </location>
</feature>
<dbReference type="Proteomes" id="UP000274920">
    <property type="component" value="Unassembled WGS sequence"/>
</dbReference>
<feature type="transmembrane region" description="Helical" evidence="1">
    <location>
        <begin position="68"/>
        <end position="89"/>
    </location>
</feature>
<dbReference type="PANTHER" id="PTHR40448:SF1">
    <property type="entry name" value="TWO-COMPONENT SENSOR HISTIDINE KINASE"/>
    <property type="match status" value="1"/>
</dbReference>
<dbReference type="InterPro" id="IPR036890">
    <property type="entry name" value="HATPase_C_sf"/>
</dbReference>
<evidence type="ECO:0000313" key="3">
    <source>
        <dbReference type="EMBL" id="RRK34501.1"/>
    </source>
</evidence>
<evidence type="ECO:0000259" key="2">
    <source>
        <dbReference type="Pfam" id="PF14501"/>
    </source>
</evidence>
<accession>A0A3R8L1K5</accession>
<dbReference type="GO" id="GO:0042802">
    <property type="term" value="F:identical protein binding"/>
    <property type="evidence" value="ECO:0007669"/>
    <property type="project" value="TreeGrafter"/>
</dbReference>
<keyword evidence="1" id="KW-1133">Transmembrane helix</keyword>
<reference evidence="3" key="1">
    <citation type="submission" date="2018-10" db="EMBL/GenBank/DDBJ databases">
        <title>Schaedlerella arabinophila gen. nov. sp. nov., isolated from the mouse intestinal tract and comparative analysis with the genome of the closely related altered Schaedler flora strain ASF502.</title>
        <authorList>
            <person name="Miyake S."/>
            <person name="Soh M."/>
            <person name="Seedorf H."/>
        </authorList>
    </citation>
    <scope>NUCLEOTIDE SEQUENCE [LARGE SCALE GENOMIC DNA]</scope>
    <source>
        <strain evidence="3">DSM 106076</strain>
    </source>
</reference>
<feature type="transmembrane region" description="Helical" evidence="1">
    <location>
        <begin position="169"/>
        <end position="190"/>
    </location>
</feature>
<evidence type="ECO:0000313" key="4">
    <source>
        <dbReference type="Proteomes" id="UP000274920"/>
    </source>
</evidence>
<protein>
    <submittedName>
        <fullName evidence="3">GHKL domain-containing protein</fullName>
    </submittedName>
</protein>
<dbReference type="Gene3D" id="3.30.565.10">
    <property type="entry name" value="Histidine kinase-like ATPase, C-terminal domain"/>
    <property type="match status" value="1"/>
</dbReference>
<feature type="domain" description="Sensor histidine kinase NatK-like C-terminal" evidence="2">
    <location>
        <begin position="340"/>
        <end position="442"/>
    </location>
</feature>
<sequence length="446" mass="51087">MELSFSNLFVGYLDYLTGNFALGIYLLAVTDERAVLRRLKKFLPLFLFPIIEILLVIGMYSVPELRRFQYYILSFIILLMCTFWARWAWQFGFWQALAATCMAGIFQVCESTLSRVLIWENTLDESTPFAVVMLLYLGISTAAVLLLYRLQFGRWFRLLLDSKSAVRRTAFLLFALEVVMEMLLRMVFGVKPQFLGFYYVVVAVMVIMTAMLMVYLAQRFDAARKMQAQQDVIAQQRLYEQDLEAIRREVRTFRHDYKNLLAGLAQQAGEGELEGLCHTLSELDAGFDQRLGKKIQASTQIGNLQIPEVRSLLLSKLTAMREKGVECRLEVLYPVTAVDMDVWDFVRCLGILTDNAWEAALDLEEPWVEIVLLAQEGRVFLRVSNSYTNTIEPGNMWNDGWSTKGTGRGLGLSSYQRILEGYPNTSHGTSWENGVFVQELTVEGRL</sequence>
<keyword evidence="1" id="KW-0472">Membrane</keyword>
<dbReference type="SUPFAM" id="SSF55874">
    <property type="entry name" value="ATPase domain of HSP90 chaperone/DNA topoisomerase II/histidine kinase"/>
    <property type="match status" value="1"/>
</dbReference>
<proteinExistence type="predicted"/>
<gene>
    <name evidence="3" type="ORF">EBB54_26565</name>
</gene>
<dbReference type="AlphaFoldDB" id="A0A3R8L1K5"/>
<dbReference type="PANTHER" id="PTHR40448">
    <property type="entry name" value="TWO-COMPONENT SENSOR HISTIDINE KINASE"/>
    <property type="match status" value="1"/>
</dbReference>
<keyword evidence="1" id="KW-0812">Transmembrane</keyword>
<dbReference type="RefSeq" id="WP_125129615.1">
    <property type="nucleotide sequence ID" value="NZ_RHJS01000002.1"/>
</dbReference>
<name>A0A3R8L1K5_9FIRM</name>